<dbReference type="GO" id="GO:0005524">
    <property type="term" value="F:ATP binding"/>
    <property type="evidence" value="ECO:0007669"/>
    <property type="project" value="UniProtKB-KW"/>
</dbReference>
<dbReference type="PANTHER" id="PTHR42878">
    <property type="entry name" value="TWO-COMPONENT HISTIDINE KINASE"/>
    <property type="match status" value="1"/>
</dbReference>
<dbReference type="Pfam" id="PF13426">
    <property type="entry name" value="PAS_9"/>
    <property type="match status" value="2"/>
</dbReference>
<keyword evidence="8" id="KW-0418">Kinase</keyword>
<dbReference type="PROSITE" id="PS50109">
    <property type="entry name" value="HIS_KIN"/>
    <property type="match status" value="1"/>
</dbReference>
<feature type="domain" description="PAC" evidence="17">
    <location>
        <begin position="345"/>
        <end position="395"/>
    </location>
</feature>
<keyword evidence="6 14" id="KW-0812">Transmembrane</keyword>
<keyword evidence="19" id="KW-1185">Reference proteome</keyword>
<dbReference type="SUPFAM" id="SSF47384">
    <property type="entry name" value="Homodimeric domain of signal transducing histidine kinase"/>
    <property type="match status" value="1"/>
</dbReference>
<comment type="catalytic activity">
    <reaction evidence="1">
        <text>ATP + protein L-histidine = ADP + protein N-phospho-L-histidine.</text>
        <dbReference type="EC" id="2.7.13.3"/>
    </reaction>
</comment>
<dbReference type="AlphaFoldDB" id="A0A4Q7E0T0"/>
<keyword evidence="12 14" id="KW-0472">Membrane</keyword>
<dbReference type="Pfam" id="PF00512">
    <property type="entry name" value="HisKA"/>
    <property type="match status" value="1"/>
</dbReference>
<keyword evidence="11" id="KW-0902">Two-component regulatory system</keyword>
<dbReference type="InterPro" id="IPR001610">
    <property type="entry name" value="PAC"/>
</dbReference>
<dbReference type="SMART" id="SM00091">
    <property type="entry name" value="PAS"/>
    <property type="match status" value="2"/>
</dbReference>
<keyword evidence="5" id="KW-0808">Transferase</keyword>
<dbReference type="GO" id="GO:0000155">
    <property type="term" value="F:phosphorelay sensor kinase activity"/>
    <property type="evidence" value="ECO:0007669"/>
    <property type="project" value="InterPro"/>
</dbReference>
<evidence type="ECO:0000256" key="4">
    <source>
        <dbReference type="ARBA" id="ARBA00022553"/>
    </source>
</evidence>
<dbReference type="PROSITE" id="PS50112">
    <property type="entry name" value="PAS"/>
    <property type="match status" value="1"/>
</dbReference>
<dbReference type="InterPro" id="IPR000014">
    <property type="entry name" value="PAS"/>
</dbReference>
<dbReference type="CDD" id="cd00082">
    <property type="entry name" value="HisKA"/>
    <property type="match status" value="1"/>
</dbReference>
<evidence type="ECO:0000256" key="14">
    <source>
        <dbReference type="SAM" id="Phobius"/>
    </source>
</evidence>
<dbReference type="InterPro" id="IPR050351">
    <property type="entry name" value="BphY/WalK/GraS-like"/>
</dbReference>
<sequence length="742" mass="82379">MPSNLGQLQSLANLWRSRLSRRIVFWVFLSIVVIEAIILVPSVMRRERELLNYLRSLSTAQAEGILSSQGDLMAIDDQSVLASLETLLRNEVILGGTLYRADGTQIGSFGELPELAAAMPELLPQVLTERDRYNRRTQRYDAVWEMSPLEGRYELIIRHDATWVGREFYYFIGRIIGLVLIISVFVTGATMIVLDRLVIASVLALRRDLRRAGQTLRRNEDARSLPFESVSPGASRPDELGDVIMAFEEMVNQVGEAIAERDQAEADLRLSEEKFSKSFYASPNPMSLSVFDTGELLDVNDSFLTLYGAERAAVIGQTAASLKLWADIGDRAAMLHRLRQQGFIRNQEYRFCCAQGTSRTVLYSAEIVQLNGQECILSVSNDITERKAAEDALSESEQRFRTLVEQATDALFVVDTDGRFIDVNEEACHTLGYTRAELLQLSVPDVQKSVSMSALAQDWDLAAGQAVTREGIHQRKDGSQFPVEVRIGRIDIGGKPVLLALARDITARRAMEQVQARLAEIGELAAMIVHEVRNPLTTILLGLNSLTQMELPPRSQHRLAFALEESERLQRLLNEILMYAREQHLELEPLALGPFLQTLHAEFSHQPVAQNRQLHTIGLEQTVTVNGDRDRLTQVFINLLSNACEACPEGDRITCSLCVNDDTVNIHVHNGGDPIPPETLPKLMQPFFTTKSTGNGLGLAITRRIVEAHDGAIAFTSNAASGTTVTVTLPLKVTPSVTLNPG</sequence>
<dbReference type="InterPro" id="IPR003594">
    <property type="entry name" value="HATPase_dom"/>
</dbReference>
<dbReference type="InterPro" id="IPR005467">
    <property type="entry name" value="His_kinase_dom"/>
</dbReference>
<dbReference type="InterPro" id="IPR003661">
    <property type="entry name" value="HisK_dim/P_dom"/>
</dbReference>
<keyword evidence="4" id="KW-0597">Phosphoprotein</keyword>
<dbReference type="SUPFAM" id="SSF55874">
    <property type="entry name" value="ATPase domain of HSP90 chaperone/DNA topoisomerase II/histidine kinase"/>
    <property type="match status" value="1"/>
</dbReference>
<evidence type="ECO:0000256" key="8">
    <source>
        <dbReference type="ARBA" id="ARBA00022777"/>
    </source>
</evidence>
<dbReference type="GO" id="GO:0007234">
    <property type="term" value="P:osmosensory signaling via phosphorelay pathway"/>
    <property type="evidence" value="ECO:0007669"/>
    <property type="project" value="TreeGrafter"/>
</dbReference>
<feature type="coiled-coil region" evidence="13">
    <location>
        <begin position="247"/>
        <end position="274"/>
    </location>
</feature>
<dbReference type="PRINTS" id="PR00344">
    <property type="entry name" value="BCTRLSENSOR"/>
</dbReference>
<keyword evidence="10 14" id="KW-1133">Transmembrane helix</keyword>
<dbReference type="PROSITE" id="PS50113">
    <property type="entry name" value="PAC"/>
    <property type="match status" value="1"/>
</dbReference>
<keyword evidence="7" id="KW-0547">Nucleotide-binding</keyword>
<evidence type="ECO:0000259" key="16">
    <source>
        <dbReference type="PROSITE" id="PS50112"/>
    </source>
</evidence>
<evidence type="ECO:0000259" key="17">
    <source>
        <dbReference type="PROSITE" id="PS50113"/>
    </source>
</evidence>
<feature type="transmembrane region" description="Helical" evidence="14">
    <location>
        <begin position="168"/>
        <end position="194"/>
    </location>
</feature>
<comment type="caution">
    <text evidence="18">The sequence shown here is derived from an EMBL/GenBank/DDBJ whole genome shotgun (WGS) entry which is preliminary data.</text>
</comment>
<dbReference type="EMBL" id="QVFV01000013">
    <property type="protein sequence ID" value="RZM74454.1"/>
    <property type="molecule type" value="Genomic_DNA"/>
</dbReference>
<dbReference type="NCBIfam" id="TIGR00229">
    <property type="entry name" value="sensory_box"/>
    <property type="match status" value="2"/>
</dbReference>
<feature type="domain" description="PAS" evidence="16">
    <location>
        <begin position="396"/>
        <end position="439"/>
    </location>
</feature>
<protein>
    <recommendedName>
        <fullName evidence="3">histidine kinase</fullName>
        <ecNumber evidence="3">2.7.13.3</ecNumber>
    </recommendedName>
</protein>
<name>A0A4Q7E0T0_9CYAN</name>
<dbReference type="GO" id="GO:0000156">
    <property type="term" value="F:phosphorelay response regulator activity"/>
    <property type="evidence" value="ECO:0007669"/>
    <property type="project" value="TreeGrafter"/>
</dbReference>
<dbReference type="SUPFAM" id="SSF55785">
    <property type="entry name" value="PYP-like sensor domain (PAS domain)"/>
    <property type="match status" value="2"/>
</dbReference>
<dbReference type="Gene3D" id="3.30.450.20">
    <property type="entry name" value="PAS domain"/>
    <property type="match status" value="2"/>
</dbReference>
<evidence type="ECO:0000256" key="3">
    <source>
        <dbReference type="ARBA" id="ARBA00012438"/>
    </source>
</evidence>
<keyword evidence="13" id="KW-0175">Coiled coil</keyword>
<dbReference type="InterPro" id="IPR035965">
    <property type="entry name" value="PAS-like_dom_sf"/>
</dbReference>
<evidence type="ECO:0000256" key="2">
    <source>
        <dbReference type="ARBA" id="ARBA00004141"/>
    </source>
</evidence>
<dbReference type="InterPro" id="IPR036097">
    <property type="entry name" value="HisK_dim/P_sf"/>
</dbReference>
<evidence type="ECO:0000256" key="13">
    <source>
        <dbReference type="SAM" id="Coils"/>
    </source>
</evidence>
<dbReference type="Gene3D" id="1.10.287.130">
    <property type="match status" value="1"/>
</dbReference>
<evidence type="ECO:0000256" key="1">
    <source>
        <dbReference type="ARBA" id="ARBA00000085"/>
    </source>
</evidence>
<keyword evidence="9" id="KW-0067">ATP-binding</keyword>
<dbReference type="Pfam" id="PF02518">
    <property type="entry name" value="HATPase_c"/>
    <property type="match status" value="1"/>
</dbReference>
<proteinExistence type="predicted"/>
<evidence type="ECO:0000256" key="9">
    <source>
        <dbReference type="ARBA" id="ARBA00022840"/>
    </source>
</evidence>
<dbReference type="PANTHER" id="PTHR42878:SF7">
    <property type="entry name" value="SENSOR HISTIDINE KINASE GLRK"/>
    <property type="match status" value="1"/>
</dbReference>
<evidence type="ECO:0000259" key="15">
    <source>
        <dbReference type="PROSITE" id="PS50109"/>
    </source>
</evidence>
<dbReference type="InterPro" id="IPR004358">
    <property type="entry name" value="Sig_transdc_His_kin-like_C"/>
</dbReference>
<dbReference type="InterPro" id="IPR036890">
    <property type="entry name" value="HATPase_C_sf"/>
</dbReference>
<feature type="transmembrane region" description="Helical" evidence="14">
    <location>
        <begin position="23"/>
        <end position="44"/>
    </location>
</feature>
<reference evidence="18 19" key="1">
    <citation type="submission" date="2018-11" db="EMBL/GenBank/DDBJ databases">
        <title>Whole genome sequencing of an environmental sample.</title>
        <authorList>
            <person name="Sarangi A.N."/>
            <person name="Singh D."/>
            <person name="Tripathy S."/>
        </authorList>
    </citation>
    <scope>NUCLEOTIDE SEQUENCE [LARGE SCALE GENOMIC DNA]</scope>
    <source>
        <strain evidence="18 19">Lakshadweep</strain>
    </source>
</reference>
<evidence type="ECO:0000256" key="5">
    <source>
        <dbReference type="ARBA" id="ARBA00022679"/>
    </source>
</evidence>
<evidence type="ECO:0000256" key="10">
    <source>
        <dbReference type="ARBA" id="ARBA00022989"/>
    </source>
</evidence>
<dbReference type="CDD" id="cd00130">
    <property type="entry name" value="PAS"/>
    <property type="match status" value="2"/>
</dbReference>
<evidence type="ECO:0000256" key="12">
    <source>
        <dbReference type="ARBA" id="ARBA00023136"/>
    </source>
</evidence>
<dbReference type="EC" id="2.7.13.3" evidence="3"/>
<evidence type="ECO:0000256" key="11">
    <source>
        <dbReference type="ARBA" id="ARBA00023012"/>
    </source>
</evidence>
<comment type="subcellular location">
    <subcellularLocation>
        <location evidence="2">Membrane</location>
        <topology evidence="2">Multi-pass membrane protein</topology>
    </subcellularLocation>
</comment>
<dbReference type="SMART" id="SM00387">
    <property type="entry name" value="HATPase_c"/>
    <property type="match status" value="1"/>
</dbReference>
<accession>A0A4Q7E0T0</accession>
<dbReference type="GO" id="GO:0016020">
    <property type="term" value="C:membrane"/>
    <property type="evidence" value="ECO:0007669"/>
    <property type="project" value="UniProtKB-SubCell"/>
</dbReference>
<dbReference type="Proteomes" id="UP000292459">
    <property type="component" value="Unassembled WGS sequence"/>
</dbReference>
<dbReference type="InterPro" id="IPR000700">
    <property type="entry name" value="PAS-assoc_C"/>
</dbReference>
<dbReference type="GO" id="GO:0030295">
    <property type="term" value="F:protein kinase activator activity"/>
    <property type="evidence" value="ECO:0007669"/>
    <property type="project" value="TreeGrafter"/>
</dbReference>
<evidence type="ECO:0000256" key="6">
    <source>
        <dbReference type="ARBA" id="ARBA00022692"/>
    </source>
</evidence>
<evidence type="ECO:0000256" key="7">
    <source>
        <dbReference type="ARBA" id="ARBA00022741"/>
    </source>
</evidence>
<organism evidence="18 19">
    <name type="scientific">Leptolyngbya iicbica LK</name>
    <dbReference type="NCBI Taxonomy" id="2294035"/>
    <lineage>
        <taxon>Bacteria</taxon>
        <taxon>Bacillati</taxon>
        <taxon>Cyanobacteriota</taxon>
        <taxon>Cyanophyceae</taxon>
        <taxon>Leptolyngbyales</taxon>
        <taxon>Leptolyngbyaceae</taxon>
        <taxon>Leptolyngbya group</taxon>
        <taxon>Leptolyngbya</taxon>
        <taxon>Leptolyngbya iicbica</taxon>
    </lineage>
</organism>
<dbReference type="SMART" id="SM00388">
    <property type="entry name" value="HisKA"/>
    <property type="match status" value="1"/>
</dbReference>
<evidence type="ECO:0000313" key="18">
    <source>
        <dbReference type="EMBL" id="RZM74454.1"/>
    </source>
</evidence>
<dbReference type="SMART" id="SM00086">
    <property type="entry name" value="PAC"/>
    <property type="match status" value="2"/>
</dbReference>
<feature type="domain" description="Histidine kinase" evidence="15">
    <location>
        <begin position="527"/>
        <end position="733"/>
    </location>
</feature>
<evidence type="ECO:0000313" key="19">
    <source>
        <dbReference type="Proteomes" id="UP000292459"/>
    </source>
</evidence>
<dbReference type="RefSeq" id="WP_044151188.1">
    <property type="nucleotide sequence ID" value="NZ_QVFV01000013.1"/>
</dbReference>
<dbReference type="OrthoDB" id="9815750at2"/>
<gene>
    <name evidence="18" type="ORF">DYY88_23535</name>
</gene>
<dbReference type="Gene3D" id="3.30.565.10">
    <property type="entry name" value="Histidine kinase-like ATPase, C-terminal domain"/>
    <property type="match status" value="1"/>
</dbReference>